<reference evidence="4" key="1">
    <citation type="submission" date="2017-09" db="EMBL/GenBank/DDBJ databases">
        <title>Genome sequence of Nannocystis excedens DSM 71.</title>
        <authorList>
            <person name="Blom J."/>
        </authorList>
    </citation>
    <scope>NUCLEOTIDE SEQUENCE [LARGE SCALE GENOMIC DNA]</scope>
    <source>
        <strain evidence="4">type strain: E19</strain>
    </source>
</reference>
<dbReference type="AlphaFoldDB" id="A0A2C9DEC3"/>
<dbReference type="SUPFAM" id="SSF54197">
    <property type="entry name" value="HIT-like"/>
    <property type="match status" value="1"/>
</dbReference>
<keyword evidence="4" id="KW-1185">Reference proteome</keyword>
<proteinExistence type="predicted"/>
<dbReference type="EMBL" id="LT960614">
    <property type="protein sequence ID" value="SON58351.1"/>
    <property type="molecule type" value="Genomic_DNA"/>
</dbReference>
<accession>A0A2C9DEC3</accession>
<dbReference type="KEGG" id="hdi:HDIA_4810"/>
<comment type="caution">
    <text evidence="1">Lacks conserved residue(s) required for the propagation of feature annotation.</text>
</comment>
<dbReference type="InterPro" id="IPR036265">
    <property type="entry name" value="HIT-like_sf"/>
</dbReference>
<organism evidence="3 4">
    <name type="scientific">Hartmannibacter diazotrophicus</name>
    <dbReference type="NCBI Taxonomy" id="1482074"/>
    <lineage>
        <taxon>Bacteria</taxon>
        <taxon>Pseudomonadati</taxon>
        <taxon>Pseudomonadota</taxon>
        <taxon>Alphaproteobacteria</taxon>
        <taxon>Hyphomicrobiales</taxon>
        <taxon>Pleomorphomonadaceae</taxon>
        <taxon>Hartmannibacter</taxon>
    </lineage>
</organism>
<dbReference type="PROSITE" id="PS51084">
    <property type="entry name" value="HIT_2"/>
    <property type="match status" value="1"/>
</dbReference>
<dbReference type="InterPro" id="IPR026026">
    <property type="entry name" value="HIT_Hint"/>
</dbReference>
<dbReference type="Proteomes" id="UP000223606">
    <property type="component" value="Chromosome 1"/>
</dbReference>
<dbReference type="InterPro" id="IPR011146">
    <property type="entry name" value="HIT-like"/>
</dbReference>
<sequence>MTAFTLDPRLAADTHLVGDLPLCRVLLMNDSTWTWLILVPRKDGLAEIIDLDETERAILMEEIAAASTVVRNLANADKLNVAALGNMVRQLHVHVIARHVGDPAWPGPVWGRQPAVHYAPTTVVALLADLKTRLKL</sequence>
<evidence type="ECO:0000256" key="1">
    <source>
        <dbReference type="PROSITE-ProRule" id="PRU00464"/>
    </source>
</evidence>
<dbReference type="Pfam" id="PF01230">
    <property type="entry name" value="HIT"/>
    <property type="match status" value="1"/>
</dbReference>
<gene>
    <name evidence="3" type="ORF">HDIA_4810</name>
</gene>
<dbReference type="GO" id="GO:0003824">
    <property type="term" value="F:catalytic activity"/>
    <property type="evidence" value="ECO:0007669"/>
    <property type="project" value="InterPro"/>
</dbReference>
<evidence type="ECO:0000259" key="2">
    <source>
        <dbReference type="PROSITE" id="PS51084"/>
    </source>
</evidence>
<dbReference type="RefSeq" id="WP_099558562.1">
    <property type="nucleotide sequence ID" value="NZ_LT960614.1"/>
</dbReference>
<evidence type="ECO:0000313" key="3">
    <source>
        <dbReference type="EMBL" id="SON58351.1"/>
    </source>
</evidence>
<feature type="domain" description="HIT" evidence="2">
    <location>
        <begin position="36"/>
        <end position="105"/>
    </location>
</feature>
<protein>
    <submittedName>
        <fullName evidence="3">HIT domain protein</fullName>
    </submittedName>
</protein>
<dbReference type="Gene3D" id="3.30.428.10">
    <property type="entry name" value="HIT-like"/>
    <property type="match status" value="1"/>
</dbReference>
<evidence type="ECO:0000313" key="4">
    <source>
        <dbReference type="Proteomes" id="UP000223606"/>
    </source>
</evidence>
<dbReference type="PIRSF" id="PIRSF000714">
    <property type="entry name" value="HIT"/>
    <property type="match status" value="1"/>
</dbReference>
<dbReference type="OrthoDB" id="9799145at2"/>
<name>A0A2C9DEC3_9HYPH</name>